<dbReference type="InterPro" id="IPR041036">
    <property type="entry name" value="GH5_C"/>
</dbReference>
<evidence type="ECO:0000256" key="1">
    <source>
        <dbReference type="ARBA" id="ARBA00005641"/>
    </source>
</evidence>
<dbReference type="AlphaFoldDB" id="A0AAF0JFA4"/>
<dbReference type="GO" id="GO:0000272">
    <property type="term" value="P:polysaccharide catabolic process"/>
    <property type="evidence" value="ECO:0007669"/>
    <property type="project" value="InterPro"/>
</dbReference>
<keyword evidence="3" id="KW-0326">Glycosidase</keyword>
<organism evidence="6 7">
    <name type="scientific">Malassezia psittaci</name>
    <dbReference type="NCBI Taxonomy" id="1821823"/>
    <lineage>
        <taxon>Eukaryota</taxon>
        <taxon>Fungi</taxon>
        <taxon>Dikarya</taxon>
        <taxon>Basidiomycota</taxon>
        <taxon>Ustilaginomycotina</taxon>
        <taxon>Malasseziomycetes</taxon>
        <taxon>Malasseziales</taxon>
        <taxon>Malasseziaceae</taxon>
        <taxon>Malassezia</taxon>
    </lineage>
</organism>
<dbReference type="PANTHER" id="PTHR31308">
    <property type="match status" value="1"/>
</dbReference>
<dbReference type="SUPFAM" id="SSF51445">
    <property type="entry name" value="(Trans)glycosidases"/>
    <property type="match status" value="1"/>
</dbReference>
<evidence type="ECO:0008006" key="8">
    <source>
        <dbReference type="Google" id="ProtNLM"/>
    </source>
</evidence>
<evidence type="ECO:0000256" key="2">
    <source>
        <dbReference type="ARBA" id="ARBA00022801"/>
    </source>
</evidence>
<dbReference type="GO" id="GO:0050295">
    <property type="term" value="F:steryl-beta-glucosidase activity"/>
    <property type="evidence" value="ECO:0007669"/>
    <property type="project" value="TreeGrafter"/>
</dbReference>
<dbReference type="InterPro" id="IPR017853">
    <property type="entry name" value="GH"/>
</dbReference>
<protein>
    <recommendedName>
        <fullName evidence="8">Glycoside hydrolase family 5 protein</fullName>
    </recommendedName>
</protein>
<sequence length="718" mass="80643">MTAADLSSGSLGGGIRQKNGYFVDGYGRCLLLRGVNIAGVSKLPSSQGDTYGKHATVSFVDRPFPLDEAPEHFARLKHWGLTLIRLLVTWEALSHSGPCPAYDIDRDYVTYLQGLLDMMKQYGLKCIICAHQDVWSRLCGGSGAPGWTLLAAGFDLTHLNATGSALVPDFQPNPMNSVAPQGKKEPTGAFNWPSGYQKLAPATMATLFWGGRTYAPNLCLYKDNAGNARLQNIQDFLQESYMAAYTLLIQAISSCEAYLGFDVINEPHRGFINLTSFDRWCYETDLHIGHFPSALQSMALGDGHPQSIPFYVKSWPFPSRISHTSHITPAQSVWLDPSQNSLNSTRAATGCLWREHGVWVWDENTQKPIVLQADYFSVDPRAGYQRRPVEFYSDFYAPFVNRLADRMHHICPEAMLLVEPIPNEFMPRWGQHGKPLSHTADTNFSAPLPRNFVYAPHFYDLNVLFFKAYNGFSVNVQGLSRGMFILRAIYFGAQGLAMNYYRQLKQLTTAGYESLGNIPIVVGEVGIPFDVNNTLQKTPGNYRVQNQLLGALVSALERNLISFTLWNYNPRNTVEQGDAWNQEDFSLINLEASAADQDNLRRNEILYRGGRALDAVLRPYVCKVDGVPLSTYWDARRGTLEFHWRNLPESSGQPTEVYVPDYHARGLQPKIRLSDGTYRYDEHLQTLYIFHSNLQPNATHSLLLSIPKDRPSDDQGIV</sequence>
<dbReference type="Pfam" id="PF00150">
    <property type="entry name" value="Cellulase"/>
    <property type="match status" value="1"/>
</dbReference>
<dbReference type="InterPro" id="IPR052066">
    <property type="entry name" value="Glycosphingolipid_Hydrolases"/>
</dbReference>
<dbReference type="Gene3D" id="3.20.20.80">
    <property type="entry name" value="Glycosidases"/>
    <property type="match status" value="2"/>
</dbReference>
<keyword evidence="7" id="KW-1185">Reference proteome</keyword>
<feature type="domain" description="Glycoside hydrolase family 5 C-terminal" evidence="5">
    <location>
        <begin position="618"/>
        <end position="701"/>
    </location>
</feature>
<keyword evidence="2" id="KW-0378">Hydrolase</keyword>
<dbReference type="EMBL" id="CP118379">
    <property type="protein sequence ID" value="WFD44533.1"/>
    <property type="molecule type" value="Genomic_DNA"/>
</dbReference>
<evidence type="ECO:0000259" key="5">
    <source>
        <dbReference type="Pfam" id="PF18564"/>
    </source>
</evidence>
<evidence type="ECO:0000313" key="6">
    <source>
        <dbReference type="EMBL" id="WFD44533.1"/>
    </source>
</evidence>
<dbReference type="Gene3D" id="2.60.40.1180">
    <property type="entry name" value="Golgi alpha-mannosidase II"/>
    <property type="match status" value="1"/>
</dbReference>
<dbReference type="InterPro" id="IPR001547">
    <property type="entry name" value="Glyco_hydro_5"/>
</dbReference>
<comment type="similarity">
    <text evidence="1">Belongs to the glycosyl hydrolase 5 (cellulase A) family.</text>
</comment>
<dbReference type="PANTHER" id="PTHR31308:SF5">
    <property type="entry name" value="ERGOSTERYL-BETA-GLUCOSIDASE"/>
    <property type="match status" value="1"/>
</dbReference>
<proteinExistence type="inferred from homology"/>
<reference evidence="6" key="1">
    <citation type="submission" date="2023-02" db="EMBL/GenBank/DDBJ databases">
        <title>Mating type loci evolution in Malassezia.</title>
        <authorList>
            <person name="Coelho M.A."/>
        </authorList>
    </citation>
    <scope>NUCLEOTIDE SEQUENCE</scope>
    <source>
        <strain evidence="6">CBS 14136</strain>
    </source>
</reference>
<dbReference type="GO" id="GO:1904462">
    <property type="term" value="P:ergosteryl 3-beta-D-glucoside catabolic process"/>
    <property type="evidence" value="ECO:0007669"/>
    <property type="project" value="TreeGrafter"/>
</dbReference>
<dbReference type="Pfam" id="PF18564">
    <property type="entry name" value="Glyco_hydro_5_C"/>
    <property type="match status" value="1"/>
</dbReference>
<feature type="domain" description="Glycoside hydrolase family 5" evidence="4">
    <location>
        <begin position="72"/>
        <end position="135"/>
    </location>
</feature>
<dbReference type="Proteomes" id="UP001214628">
    <property type="component" value="Chromosome 5"/>
</dbReference>
<evidence type="ECO:0000313" key="7">
    <source>
        <dbReference type="Proteomes" id="UP001214628"/>
    </source>
</evidence>
<gene>
    <name evidence="6" type="ORF">MPSI1_003201</name>
</gene>
<accession>A0AAF0JFA4</accession>
<dbReference type="InterPro" id="IPR013780">
    <property type="entry name" value="Glyco_hydro_b"/>
</dbReference>
<name>A0AAF0JFA4_9BASI</name>
<evidence type="ECO:0000256" key="3">
    <source>
        <dbReference type="ARBA" id="ARBA00023295"/>
    </source>
</evidence>
<evidence type="ECO:0000259" key="4">
    <source>
        <dbReference type="Pfam" id="PF00150"/>
    </source>
</evidence>